<evidence type="ECO:0000313" key="1">
    <source>
        <dbReference type="EMBL" id="GBG14636.1"/>
    </source>
</evidence>
<name>A0A2R5F8T1_9PROT</name>
<reference evidence="1 2" key="1">
    <citation type="journal article" date="2018" name="Environ. Microbiol.">
        <title>Isolation and genomic characterization of Novimethylophilus kurashikiensis gen. nov. sp. nov., a new lanthanide-dependent methylotrophic species of Methylophilaceae.</title>
        <authorList>
            <person name="Lv H."/>
            <person name="Sahin N."/>
            <person name="Tani A."/>
        </authorList>
    </citation>
    <scope>NUCLEOTIDE SEQUENCE [LARGE SCALE GENOMIC DNA]</scope>
    <source>
        <strain evidence="1 2">La2-4</strain>
    </source>
</reference>
<keyword evidence="2" id="KW-1185">Reference proteome</keyword>
<dbReference type="EMBL" id="BDOQ01000009">
    <property type="protein sequence ID" value="GBG14636.1"/>
    <property type="molecule type" value="Genomic_DNA"/>
</dbReference>
<comment type="caution">
    <text evidence="1">The sequence shown here is derived from an EMBL/GenBank/DDBJ whole genome shotgun (WGS) entry which is preliminary data.</text>
</comment>
<gene>
    <name evidence="1" type="ORF">NMK_2235</name>
</gene>
<proteinExistence type="predicted"/>
<evidence type="ECO:0000313" key="2">
    <source>
        <dbReference type="Proteomes" id="UP000245081"/>
    </source>
</evidence>
<protein>
    <submittedName>
        <fullName evidence="1">Uncharacterized protein</fullName>
    </submittedName>
</protein>
<dbReference type="AlphaFoldDB" id="A0A2R5F8T1"/>
<accession>A0A2R5F8T1</accession>
<dbReference type="Proteomes" id="UP000245081">
    <property type="component" value="Unassembled WGS sequence"/>
</dbReference>
<sequence>MVTADSGFMQQTRLEAISFQRLVLTGHYTLPIEAPCRLEILIPPLKVEHGLSVGEMQGKVESVIFAGEVIRLMFKLDELSPEVRKQIDLYHMDAEFRRDAARFSIV</sequence>
<organism evidence="1 2">
    <name type="scientific">Novimethylophilus kurashikiensis</name>
    <dbReference type="NCBI Taxonomy" id="1825523"/>
    <lineage>
        <taxon>Bacteria</taxon>
        <taxon>Pseudomonadati</taxon>
        <taxon>Pseudomonadota</taxon>
        <taxon>Betaproteobacteria</taxon>
        <taxon>Nitrosomonadales</taxon>
        <taxon>Methylophilaceae</taxon>
        <taxon>Novimethylophilus</taxon>
    </lineage>
</organism>